<name>A0AAX2ZUG0_9MYCO</name>
<feature type="domain" description="UvrD-like helicase ATP-binding" evidence="7">
    <location>
        <begin position="233"/>
        <end position="498"/>
    </location>
</feature>
<keyword evidence="3 5" id="KW-0347">Helicase</keyword>
<feature type="region of interest" description="Disordered" evidence="6">
    <location>
        <begin position="145"/>
        <end position="204"/>
    </location>
</feature>
<dbReference type="SUPFAM" id="SSF52540">
    <property type="entry name" value="P-loop containing nucleoside triphosphate hydrolases"/>
    <property type="match status" value="1"/>
</dbReference>
<evidence type="ECO:0000259" key="7">
    <source>
        <dbReference type="PROSITE" id="PS51198"/>
    </source>
</evidence>
<evidence type="ECO:0000256" key="1">
    <source>
        <dbReference type="ARBA" id="ARBA00022741"/>
    </source>
</evidence>
<dbReference type="EMBL" id="CP060016">
    <property type="protein sequence ID" value="UNB98841.1"/>
    <property type="molecule type" value="Genomic_DNA"/>
</dbReference>
<evidence type="ECO:0000256" key="4">
    <source>
        <dbReference type="ARBA" id="ARBA00022840"/>
    </source>
</evidence>
<dbReference type="InterPro" id="IPR014016">
    <property type="entry name" value="UvrD-like_ATP-bd"/>
</dbReference>
<feature type="compositionally biased region" description="Low complexity" evidence="6">
    <location>
        <begin position="193"/>
        <end position="202"/>
    </location>
</feature>
<evidence type="ECO:0000256" key="3">
    <source>
        <dbReference type="ARBA" id="ARBA00022806"/>
    </source>
</evidence>
<dbReference type="Proteomes" id="UP001162885">
    <property type="component" value="Chromosome"/>
</dbReference>
<dbReference type="PANTHER" id="PTHR11070">
    <property type="entry name" value="UVRD / RECB / PCRA DNA HELICASE FAMILY MEMBER"/>
    <property type="match status" value="1"/>
</dbReference>
<keyword evidence="4 5" id="KW-0067">ATP-binding</keyword>
<dbReference type="PROSITE" id="PS51198">
    <property type="entry name" value="UVRD_HELICASE_ATP_BIND"/>
    <property type="match status" value="1"/>
</dbReference>
<sequence>MSTNQTKALELADEQTAQKQYRKILREEAAKPIAYSGPANGQWTGTGMPKPRAMGTGDLLGRVALVRPDQDLLDGGADFYIGESHAKVNEVNVFGWANPIACTFFRGSGQHYLCEDVAVVRALVSRNGEIVDFVDETVRADAPAAPFRKRGLSIPTPPRRSTQPRPVPTPPPSSAPIHGQPPTQHDPRPGPKAPSHPASAPKVGDLTPLRAEALLREQLQAPRTKSLAPVLATLQPDQYDLVTLPAMDNVIIEGQPGTGKTIVASHRAAYLVNDDTPPENTLDGIVLVVGPTSGYSRHVQEVILRLAGPTERIKVLSLPELINKIIGIKRPPRSHQTRTWHDADWQLAKLARSALARIKSAKGVTPPPEEIYEHLRTRPGSVTSDREWARYLQNLPPYKTAILDDRHAPLIAFIKWEVLRPRDFSGIEHVIVDEAQDVTPLEWLLLDEINEADAWTILGDLNQRRSDHTLNDWSRVLDVIAIEEDTPVRRMSRGYRSTRPILEFANRLLPRSQRKLHALQEIGPTPSVNKVPNKDLANRTAAELERLVEAYPAGTVAAISAAPLLVTRALRTRGWRNSAFDETVWRHDKREVSVLTVDEARGLEFDGVVVMEPCDFPLNVGRQGPLYTALTRANRELAVVYSRSLPDGLRNS</sequence>
<accession>A0AAX2ZUG0</accession>
<dbReference type="GO" id="GO:0005829">
    <property type="term" value="C:cytosol"/>
    <property type="evidence" value="ECO:0007669"/>
    <property type="project" value="TreeGrafter"/>
</dbReference>
<dbReference type="GO" id="GO:0016787">
    <property type="term" value="F:hydrolase activity"/>
    <property type="evidence" value="ECO:0007669"/>
    <property type="project" value="UniProtKB-UniRule"/>
</dbReference>
<dbReference type="PANTHER" id="PTHR11070:SF17">
    <property type="entry name" value="DNA HELICASE IV"/>
    <property type="match status" value="1"/>
</dbReference>
<protein>
    <submittedName>
        <fullName evidence="9">AAA family ATPase</fullName>
    </submittedName>
</protein>
<evidence type="ECO:0000256" key="5">
    <source>
        <dbReference type="PROSITE-ProRule" id="PRU00560"/>
    </source>
</evidence>
<dbReference type="Gene3D" id="3.40.50.300">
    <property type="entry name" value="P-loop containing nucleotide triphosphate hydrolases"/>
    <property type="match status" value="2"/>
</dbReference>
<keyword evidence="1 5" id="KW-0547">Nucleotide-binding</keyword>
<evidence type="ECO:0000256" key="2">
    <source>
        <dbReference type="ARBA" id="ARBA00022801"/>
    </source>
</evidence>
<evidence type="ECO:0000313" key="8">
    <source>
        <dbReference type="EMBL" id="BBX88406.1"/>
    </source>
</evidence>
<gene>
    <name evidence="9" type="ORF">H5U98_25600</name>
    <name evidence="8" type="ORF">MBOE_00550</name>
</gene>
<dbReference type="GO" id="GO:0005524">
    <property type="term" value="F:ATP binding"/>
    <property type="evidence" value="ECO:0007669"/>
    <property type="project" value="UniProtKB-UniRule"/>
</dbReference>
<dbReference type="GO" id="GO:0000725">
    <property type="term" value="P:recombinational repair"/>
    <property type="evidence" value="ECO:0007669"/>
    <property type="project" value="TreeGrafter"/>
</dbReference>
<reference evidence="8" key="2">
    <citation type="submission" date="2020-02" db="EMBL/GenBank/DDBJ databases">
        <authorList>
            <person name="Matsumoto Y."/>
            <person name="Kinjo T."/>
            <person name="Motooka D."/>
            <person name="Nabeya D."/>
            <person name="Jung N."/>
            <person name="Uechi K."/>
            <person name="Horii T."/>
            <person name="Iida T."/>
            <person name="Fujita J."/>
            <person name="Nakamura S."/>
        </authorList>
    </citation>
    <scope>NUCLEOTIDE SEQUENCE</scope>
    <source>
        <strain evidence="8">JCM 15653</strain>
    </source>
</reference>
<evidence type="ECO:0000313" key="11">
    <source>
        <dbReference type="Proteomes" id="UP001162885"/>
    </source>
</evidence>
<dbReference type="InterPro" id="IPR000212">
    <property type="entry name" value="DNA_helicase_UvrD/REP"/>
</dbReference>
<dbReference type="EMBL" id="AP022579">
    <property type="protein sequence ID" value="BBX88406.1"/>
    <property type="molecule type" value="Genomic_DNA"/>
</dbReference>
<evidence type="ECO:0000256" key="6">
    <source>
        <dbReference type="SAM" id="MobiDB-lite"/>
    </source>
</evidence>
<dbReference type="Proteomes" id="UP000466683">
    <property type="component" value="Chromosome"/>
</dbReference>
<reference evidence="8 10" key="1">
    <citation type="journal article" date="2019" name="Emerg. Microbes Infect.">
        <title>Comprehensive subspecies identification of 175 nontuberculous mycobacteria species based on 7547 genomic profiles.</title>
        <authorList>
            <person name="Matsumoto Y."/>
            <person name="Kinjo T."/>
            <person name="Motooka D."/>
            <person name="Nabeya D."/>
            <person name="Jung N."/>
            <person name="Uechi K."/>
            <person name="Horii T."/>
            <person name="Iida T."/>
            <person name="Fujita J."/>
            <person name="Nakamura S."/>
        </authorList>
    </citation>
    <scope>NUCLEOTIDE SEQUENCE [LARGE SCALE GENOMIC DNA]</scope>
    <source>
        <strain evidence="8 10">JCM 15653</strain>
    </source>
</reference>
<organism evidence="9 11">
    <name type="scientific">Mycolicibacterium boenickei</name>
    <dbReference type="NCBI Taxonomy" id="146017"/>
    <lineage>
        <taxon>Bacteria</taxon>
        <taxon>Bacillati</taxon>
        <taxon>Actinomycetota</taxon>
        <taxon>Actinomycetes</taxon>
        <taxon>Mycobacteriales</taxon>
        <taxon>Mycobacteriaceae</taxon>
        <taxon>Mycolicibacterium</taxon>
    </lineage>
</organism>
<keyword evidence="10" id="KW-1185">Reference proteome</keyword>
<feature type="compositionally biased region" description="Pro residues" evidence="6">
    <location>
        <begin position="165"/>
        <end position="174"/>
    </location>
</feature>
<evidence type="ECO:0000313" key="9">
    <source>
        <dbReference type="EMBL" id="UNB98841.1"/>
    </source>
</evidence>
<reference evidence="9 11" key="3">
    <citation type="journal article" date="2022" name="BMC Genomics">
        <title>Comparative genome analysis of mycobacteria focusing on tRNA and non-coding RNA.</title>
        <authorList>
            <person name="Behra P.R.K."/>
            <person name="Pettersson B.M.F."/>
            <person name="Ramesh M."/>
            <person name="Das S."/>
            <person name="Dasgupta S."/>
            <person name="Kirsebom L.A."/>
        </authorList>
    </citation>
    <scope>NUCLEOTIDE SEQUENCE [LARGE SCALE GENOMIC DNA]</scope>
    <source>
        <strain evidence="9 11">DSM 44677</strain>
    </source>
</reference>
<dbReference type="AlphaFoldDB" id="A0AAX2ZUG0"/>
<evidence type="ECO:0000313" key="10">
    <source>
        <dbReference type="Proteomes" id="UP000466683"/>
    </source>
</evidence>
<keyword evidence="2 5" id="KW-0378">Hydrolase</keyword>
<proteinExistence type="predicted"/>
<feature type="binding site" evidence="5">
    <location>
        <begin position="254"/>
        <end position="261"/>
    </location>
    <ligand>
        <name>ATP</name>
        <dbReference type="ChEBI" id="CHEBI:30616"/>
    </ligand>
</feature>
<dbReference type="RefSeq" id="WP_077742344.1">
    <property type="nucleotide sequence ID" value="NZ_AP022579.1"/>
</dbReference>
<dbReference type="Pfam" id="PF13245">
    <property type="entry name" value="AAA_19"/>
    <property type="match status" value="1"/>
</dbReference>
<dbReference type="InterPro" id="IPR027417">
    <property type="entry name" value="P-loop_NTPase"/>
</dbReference>
<dbReference type="GO" id="GO:0003677">
    <property type="term" value="F:DNA binding"/>
    <property type="evidence" value="ECO:0007669"/>
    <property type="project" value="InterPro"/>
</dbReference>
<dbReference type="GO" id="GO:0043138">
    <property type="term" value="F:3'-5' DNA helicase activity"/>
    <property type="evidence" value="ECO:0007669"/>
    <property type="project" value="TreeGrafter"/>
</dbReference>